<dbReference type="AlphaFoldDB" id="A0A6L3W6K7"/>
<dbReference type="PRINTS" id="PR00111">
    <property type="entry name" value="ABHYDROLASE"/>
</dbReference>
<evidence type="ECO:0000313" key="3">
    <source>
        <dbReference type="EMBL" id="KAB2386214.1"/>
    </source>
</evidence>
<dbReference type="PANTHER" id="PTHR43329">
    <property type="entry name" value="EPOXIDE HYDROLASE"/>
    <property type="match status" value="1"/>
</dbReference>
<keyword evidence="4" id="KW-1185">Reference proteome</keyword>
<gene>
    <name evidence="3" type="ORF">F9B16_07745</name>
</gene>
<reference evidence="3 4" key="1">
    <citation type="submission" date="2019-09" db="EMBL/GenBank/DDBJ databases">
        <title>Actinomadura physcomitrii sp. nov., a novel actinomycete isolated from moss [Physcomitrium sphaericum (Ludw) Fuernr].</title>
        <authorList>
            <person name="Liu C."/>
            <person name="Zhuang X."/>
        </authorList>
    </citation>
    <scope>NUCLEOTIDE SEQUENCE [LARGE SCALE GENOMIC DNA]</scope>
    <source>
        <strain evidence="3 4">CYP1-1B</strain>
    </source>
</reference>
<sequence>MTGRPLPDLDGVEHRFVDVNGLRMHVALAGQGEPLVLLHGWPQHWWQWRHLIGPLAEHHRVICPDLRGLGWTAAPPDGYSPAAMADDVIGLLDRLGVRTFGLIGHDWGGAAGYVLALRYPGRVRRFIAINTANPFLRPTPRVLLNGTRLWHIVANATGPRLAGAAIPRWALRHWPHRPTALTPDDRAVFLAQFRDPARVRATVRYYRNLLLREIPSLLAGRYRWARLTVPTLVLSGARDPLLPPGQMCGFGRHATDLRVELLENVGHFPAAENPTEVAHRALKFFAAHPLPPAPA</sequence>
<keyword evidence="1 3" id="KW-0378">Hydrolase</keyword>
<accession>A0A6L3W6K7</accession>
<dbReference type="InterPro" id="IPR029058">
    <property type="entry name" value="AB_hydrolase_fold"/>
</dbReference>
<name>A0A6L3W6K7_9ACTN</name>
<dbReference type="PRINTS" id="PR00412">
    <property type="entry name" value="EPOXHYDRLASE"/>
</dbReference>
<proteinExistence type="predicted"/>
<comment type="caution">
    <text evidence="3">The sequence shown here is derived from an EMBL/GenBank/DDBJ whole genome shotgun (WGS) entry which is preliminary data.</text>
</comment>
<organism evidence="3 4">
    <name type="scientific">Actinomadura montaniterrae</name>
    <dbReference type="NCBI Taxonomy" id="1803903"/>
    <lineage>
        <taxon>Bacteria</taxon>
        <taxon>Bacillati</taxon>
        <taxon>Actinomycetota</taxon>
        <taxon>Actinomycetes</taxon>
        <taxon>Streptosporangiales</taxon>
        <taxon>Thermomonosporaceae</taxon>
        <taxon>Actinomadura</taxon>
    </lineage>
</organism>
<dbReference type="Proteomes" id="UP000483004">
    <property type="component" value="Unassembled WGS sequence"/>
</dbReference>
<dbReference type="Pfam" id="PF00561">
    <property type="entry name" value="Abhydrolase_1"/>
    <property type="match status" value="1"/>
</dbReference>
<feature type="domain" description="AB hydrolase-1" evidence="2">
    <location>
        <begin position="34"/>
        <end position="274"/>
    </location>
</feature>
<evidence type="ECO:0000259" key="2">
    <source>
        <dbReference type="Pfam" id="PF00561"/>
    </source>
</evidence>
<evidence type="ECO:0000256" key="1">
    <source>
        <dbReference type="ARBA" id="ARBA00022801"/>
    </source>
</evidence>
<evidence type="ECO:0000313" key="4">
    <source>
        <dbReference type="Proteomes" id="UP000483004"/>
    </source>
</evidence>
<dbReference type="InterPro" id="IPR000073">
    <property type="entry name" value="AB_hydrolase_1"/>
</dbReference>
<dbReference type="GO" id="GO:0016787">
    <property type="term" value="F:hydrolase activity"/>
    <property type="evidence" value="ECO:0007669"/>
    <property type="project" value="UniProtKB-KW"/>
</dbReference>
<dbReference type="RefSeq" id="WP_151539292.1">
    <property type="nucleotide sequence ID" value="NZ_WBMR01000014.1"/>
</dbReference>
<protein>
    <submittedName>
        <fullName evidence="3">Alpha/beta fold hydrolase</fullName>
    </submittedName>
</protein>
<dbReference type="Gene3D" id="3.40.50.1820">
    <property type="entry name" value="alpha/beta hydrolase"/>
    <property type="match status" value="1"/>
</dbReference>
<dbReference type="InterPro" id="IPR000639">
    <property type="entry name" value="Epox_hydrolase-like"/>
</dbReference>
<dbReference type="EMBL" id="WBMR01000014">
    <property type="protein sequence ID" value="KAB2386214.1"/>
    <property type="molecule type" value="Genomic_DNA"/>
</dbReference>
<dbReference type="OrthoDB" id="3507586at2"/>
<dbReference type="SUPFAM" id="SSF53474">
    <property type="entry name" value="alpha/beta-Hydrolases"/>
    <property type="match status" value="1"/>
</dbReference>